<keyword evidence="2" id="KW-1185">Reference proteome</keyword>
<proteinExistence type="predicted"/>
<evidence type="ECO:0000313" key="2">
    <source>
        <dbReference type="Proteomes" id="UP000827872"/>
    </source>
</evidence>
<protein>
    <submittedName>
        <fullName evidence="1">Uncharacterized protein</fullName>
    </submittedName>
</protein>
<organism evidence="1 2">
    <name type="scientific">Sphaerodactylus townsendi</name>
    <dbReference type="NCBI Taxonomy" id="933632"/>
    <lineage>
        <taxon>Eukaryota</taxon>
        <taxon>Metazoa</taxon>
        <taxon>Chordata</taxon>
        <taxon>Craniata</taxon>
        <taxon>Vertebrata</taxon>
        <taxon>Euteleostomi</taxon>
        <taxon>Lepidosauria</taxon>
        <taxon>Squamata</taxon>
        <taxon>Bifurcata</taxon>
        <taxon>Gekkota</taxon>
        <taxon>Sphaerodactylidae</taxon>
        <taxon>Sphaerodactylus</taxon>
    </lineage>
</organism>
<dbReference type="EMBL" id="CM037619">
    <property type="protein sequence ID" value="KAH8006552.1"/>
    <property type="molecule type" value="Genomic_DNA"/>
</dbReference>
<gene>
    <name evidence="1" type="ORF">K3G42_007792</name>
</gene>
<accession>A0ACB8FMN3</accession>
<name>A0ACB8FMN3_9SAUR</name>
<reference evidence="1" key="1">
    <citation type="submission" date="2021-08" db="EMBL/GenBank/DDBJ databases">
        <title>The first chromosome-level gecko genome reveals the dynamic sex chromosomes of Neotropical dwarf geckos (Sphaerodactylidae: Sphaerodactylus).</title>
        <authorList>
            <person name="Pinto B.J."/>
            <person name="Keating S.E."/>
            <person name="Gamble T."/>
        </authorList>
    </citation>
    <scope>NUCLEOTIDE SEQUENCE</scope>
    <source>
        <strain evidence="1">TG3544</strain>
    </source>
</reference>
<comment type="caution">
    <text evidence="1">The sequence shown here is derived from an EMBL/GenBank/DDBJ whole genome shotgun (WGS) entry which is preliminary data.</text>
</comment>
<evidence type="ECO:0000313" key="1">
    <source>
        <dbReference type="EMBL" id="KAH8006552.1"/>
    </source>
</evidence>
<dbReference type="Proteomes" id="UP000827872">
    <property type="component" value="Linkage Group LG06"/>
</dbReference>
<sequence>MWRFPSVIMASSHWLMHLPWIYLKAGKEVCVDVLLQSLETSLFGSMFCMQNVQSLYLEACLYTEASFRRTLWEAEEIHDFSAILPMFACLIPEMECSLNIQKWITNILCVLTLHFWNSVYVCV</sequence>